<protein>
    <submittedName>
        <fullName evidence="1">Uncharacterized protein</fullName>
    </submittedName>
</protein>
<name>A0ABV6PVB8_9BURK</name>
<comment type="caution">
    <text evidence="1">The sequence shown here is derived from an EMBL/GenBank/DDBJ whole genome shotgun (WGS) entry which is preliminary data.</text>
</comment>
<evidence type="ECO:0000313" key="1">
    <source>
        <dbReference type="EMBL" id="MFC0593794.1"/>
    </source>
</evidence>
<sequence>MEQTDINIDWEKIEKFRNDYKILLEKSVRWYEIAEQDGLEEDKAKEIAGENWEIHRKYISSLD</sequence>
<organism evidence="1 2">
    <name type="scientific">Ottowia pentelensis</name>
    <dbReference type="NCBI Taxonomy" id="511108"/>
    <lineage>
        <taxon>Bacteria</taxon>
        <taxon>Pseudomonadati</taxon>
        <taxon>Pseudomonadota</taxon>
        <taxon>Betaproteobacteria</taxon>
        <taxon>Burkholderiales</taxon>
        <taxon>Comamonadaceae</taxon>
        <taxon>Ottowia</taxon>
    </lineage>
</organism>
<dbReference type="EMBL" id="JBHLTN010000029">
    <property type="protein sequence ID" value="MFC0593794.1"/>
    <property type="molecule type" value="Genomic_DNA"/>
</dbReference>
<reference evidence="1 2" key="1">
    <citation type="submission" date="2024-09" db="EMBL/GenBank/DDBJ databases">
        <authorList>
            <person name="Sun Q."/>
            <person name="Mori K."/>
        </authorList>
    </citation>
    <scope>NUCLEOTIDE SEQUENCE [LARGE SCALE GENOMIC DNA]</scope>
    <source>
        <strain evidence="1 2">NCAIM B.02336</strain>
    </source>
</reference>
<evidence type="ECO:0000313" key="2">
    <source>
        <dbReference type="Proteomes" id="UP001589834"/>
    </source>
</evidence>
<dbReference type="RefSeq" id="WP_377484074.1">
    <property type="nucleotide sequence ID" value="NZ_JBHLTN010000029.1"/>
</dbReference>
<proteinExistence type="predicted"/>
<keyword evidence="2" id="KW-1185">Reference proteome</keyword>
<dbReference type="Proteomes" id="UP001589834">
    <property type="component" value="Unassembled WGS sequence"/>
</dbReference>
<gene>
    <name evidence="1" type="ORF">ACFFGG_14675</name>
</gene>
<accession>A0ABV6PVB8</accession>